<dbReference type="PANTHER" id="PTHR43053:SF3">
    <property type="entry name" value="ALPHA-GALACTOSIDASE C-RELATED"/>
    <property type="match status" value="1"/>
</dbReference>
<dbReference type="EMBL" id="JACGWT010000006">
    <property type="protein sequence ID" value="MBA8795806.1"/>
    <property type="molecule type" value="Genomic_DNA"/>
</dbReference>
<keyword evidence="11" id="KW-1185">Reference proteome</keyword>
<dbReference type="GO" id="GO:0004557">
    <property type="term" value="F:alpha-galactosidase activity"/>
    <property type="evidence" value="ECO:0007669"/>
    <property type="project" value="UniProtKB-UniRule"/>
</dbReference>
<feature type="active site" description="Nucleophile" evidence="6">
    <location>
        <position position="473"/>
    </location>
</feature>
<dbReference type="InterPro" id="IPR002252">
    <property type="entry name" value="Glyco_hydro_36"/>
</dbReference>
<evidence type="ECO:0000256" key="4">
    <source>
        <dbReference type="ARBA" id="ARBA00023295"/>
    </source>
</evidence>
<evidence type="ECO:0000313" key="11">
    <source>
        <dbReference type="Proteomes" id="UP000523079"/>
    </source>
</evidence>
<dbReference type="SUPFAM" id="SSF51445">
    <property type="entry name" value="(Trans)glycosidases"/>
    <property type="match status" value="1"/>
</dbReference>
<dbReference type="Proteomes" id="UP000523079">
    <property type="component" value="Unassembled WGS sequence"/>
</dbReference>
<dbReference type="Pfam" id="PF02065">
    <property type="entry name" value="Melibiase"/>
    <property type="match status" value="1"/>
</dbReference>
<dbReference type="CDD" id="cd14791">
    <property type="entry name" value="GH36"/>
    <property type="match status" value="1"/>
</dbReference>
<proteinExistence type="inferred from homology"/>
<feature type="active site" description="Proton donor" evidence="6">
    <location>
        <position position="539"/>
    </location>
</feature>
<evidence type="ECO:0000256" key="2">
    <source>
        <dbReference type="ARBA" id="ARBA00012755"/>
    </source>
</evidence>
<feature type="binding site" evidence="7">
    <location>
        <position position="438"/>
    </location>
    <ligand>
        <name>substrate</name>
    </ligand>
</feature>
<dbReference type="InterPro" id="IPR000111">
    <property type="entry name" value="Glyco_hydro_27/36_CS"/>
</dbReference>
<keyword evidence="3 5" id="KW-0378">Hydrolase</keyword>
<dbReference type="InterPro" id="IPR031704">
    <property type="entry name" value="Glyco_hydro_36_N"/>
</dbReference>
<evidence type="ECO:0000256" key="3">
    <source>
        <dbReference type="ARBA" id="ARBA00022801"/>
    </source>
</evidence>
<dbReference type="InterPro" id="IPR050985">
    <property type="entry name" value="Alpha-glycosidase_related"/>
</dbReference>
<dbReference type="InterPro" id="IPR017853">
    <property type="entry name" value="GH"/>
</dbReference>
<evidence type="ECO:0000259" key="9">
    <source>
        <dbReference type="Pfam" id="PF16875"/>
    </source>
</evidence>
<dbReference type="InterPro" id="IPR013785">
    <property type="entry name" value="Aldolase_TIM"/>
</dbReference>
<dbReference type="PRINTS" id="PR00743">
    <property type="entry name" value="GLHYDRLASE36"/>
</dbReference>
<dbReference type="EC" id="3.2.1.22" evidence="2 5"/>
<feature type="binding site" evidence="7">
    <location>
        <position position="517"/>
    </location>
    <ligand>
        <name>substrate</name>
    </ligand>
</feature>
<evidence type="ECO:0000313" key="10">
    <source>
        <dbReference type="EMBL" id="MBA8795806.1"/>
    </source>
</evidence>
<dbReference type="FunFam" id="3.20.20.70:FF:000118">
    <property type="entry name" value="Alpha-galactosidase"/>
    <property type="match status" value="1"/>
</dbReference>
<dbReference type="Gene3D" id="3.20.20.70">
    <property type="entry name" value="Aldolase class I"/>
    <property type="match status" value="1"/>
</dbReference>
<feature type="domain" description="Glycosyl hydrolase family 36 N-terminal" evidence="9">
    <location>
        <begin position="42"/>
        <end position="284"/>
    </location>
</feature>
<dbReference type="PIRSF" id="PIRSF005536">
    <property type="entry name" value="Agal"/>
    <property type="match status" value="1"/>
</dbReference>
<dbReference type="GO" id="GO:0016052">
    <property type="term" value="P:carbohydrate catabolic process"/>
    <property type="evidence" value="ECO:0007669"/>
    <property type="project" value="InterPro"/>
</dbReference>
<comment type="caution">
    <text evidence="10">The sequence shown here is derived from an EMBL/GenBank/DDBJ whole genome shotgun (WGS) entry which is preliminary data.</text>
</comment>
<gene>
    <name evidence="10" type="ORF">FHX74_003447</name>
</gene>
<keyword evidence="4 5" id="KW-0326">Glycosidase</keyword>
<feature type="binding site" evidence="7">
    <location>
        <begin position="361"/>
        <end position="362"/>
    </location>
    <ligand>
        <name>substrate</name>
    </ligand>
</feature>
<comment type="catalytic activity">
    <reaction evidence="1 5">
        <text>Hydrolysis of terminal, non-reducing alpha-D-galactose residues in alpha-D-galactosides, including galactose oligosaccharides, galactomannans and galactolipids.</text>
        <dbReference type="EC" id="3.2.1.22"/>
    </reaction>
</comment>
<dbReference type="PROSITE" id="PS00512">
    <property type="entry name" value="ALPHA_GALACTOSIDASE"/>
    <property type="match status" value="1"/>
</dbReference>
<evidence type="ECO:0000256" key="1">
    <source>
        <dbReference type="ARBA" id="ARBA00001255"/>
    </source>
</evidence>
<evidence type="ECO:0000259" key="8">
    <source>
        <dbReference type="Pfam" id="PF16874"/>
    </source>
</evidence>
<evidence type="ECO:0000256" key="6">
    <source>
        <dbReference type="PIRSR" id="PIRSR005536-1"/>
    </source>
</evidence>
<dbReference type="RefSeq" id="WP_328823891.1">
    <property type="nucleotide sequence ID" value="NZ_JACGWT010000006.1"/>
</dbReference>
<dbReference type="InterPro" id="IPR031705">
    <property type="entry name" value="Glyco_hydro_36_C"/>
</dbReference>
<dbReference type="AlphaFoldDB" id="A0A7W3IV40"/>
<dbReference type="Pfam" id="PF16875">
    <property type="entry name" value="Glyco_hydro_36N"/>
    <property type="match status" value="1"/>
</dbReference>
<sequence>MSETPNQAAPHPQATADARVVLRDPGSGGDVAVLVDLSGGHLPVIVHWGADPGVTDADGFAALVAAGAATGVPSGVDDAGWLAVLPEHRTGWTGRPGLSGSRAGRGWSPAFVTTAATLDDARLEPGSFATGSRLAVEAADPEAELALRVELEVGAGGVLRARAEVTNTGADVYQLDDLVLAFPVPSWAREILDFAGRWAKERTPQRRELVVGTHLREGRRGRTGADAATVLHVGVPGFGFEHGEVWGVHTGWSGNHTHYAERVATGEQLIGGGELLLPGEVRLAEGESYRSPWVYGSYGVGLDAVARRFHRWLRDRPQHVDTRRPVTLNVWEAVYFDHRLDRLVALAEQAAALGVERYVLDDGWFGSRRDDHSGLGDWQVSADVWPDGLSPLTDKVTELGMQFGLWFEPEMINPDSDVARAHPEWVMATGGRWPVEARHQQVINLGIPECYAYVRDAMDTLLTEYPISYIKWDHNRDLIDAGTQPGGEPGVHAQTLAAYRLMAELKERHPGLEIESCSSGGARVDLGVLEHTDRVWTSDCIDPLDRQQMNRWTTQLIPPELMGSHIASGRSHTTGRRHDLAFRAATAVFGHLGIEWDLTEATDEERTELAAWIAFYKENRDLLLGGDLVRVDHPDETLWTSGVVARDRSRAVFTFAAVGRSEVSSIGTVRLPGLDPERAYRALPVRIGERVVGLRPTGWWQSGELVVTGATLAAQGLRPPGLAPEQAVLIKLEAV</sequence>
<organism evidence="10 11">
    <name type="scientific">Microlunatus kandeliicorticis</name>
    <dbReference type="NCBI Taxonomy" id="1759536"/>
    <lineage>
        <taxon>Bacteria</taxon>
        <taxon>Bacillati</taxon>
        <taxon>Actinomycetota</taxon>
        <taxon>Actinomycetes</taxon>
        <taxon>Propionibacteriales</taxon>
        <taxon>Propionibacteriaceae</taxon>
        <taxon>Microlunatus</taxon>
    </lineage>
</organism>
<reference evidence="10 11" key="1">
    <citation type="submission" date="2020-07" db="EMBL/GenBank/DDBJ databases">
        <title>Sequencing the genomes of 1000 actinobacteria strains.</title>
        <authorList>
            <person name="Klenk H.-P."/>
        </authorList>
    </citation>
    <scope>NUCLEOTIDE SEQUENCE [LARGE SCALE GENOMIC DNA]</scope>
    <source>
        <strain evidence="10 11">DSM 100723</strain>
    </source>
</reference>
<comment type="similarity">
    <text evidence="5">Belongs to the glycosyl hydrolase.</text>
</comment>
<dbReference type="InterPro" id="IPR038417">
    <property type="entry name" value="Alpga-gal_N_sf"/>
</dbReference>
<feature type="binding site" evidence="7">
    <location>
        <position position="539"/>
    </location>
    <ligand>
        <name>substrate</name>
    </ligand>
</feature>
<dbReference type="InterPro" id="IPR013780">
    <property type="entry name" value="Glyco_hydro_b"/>
</dbReference>
<dbReference type="Gene3D" id="2.70.98.60">
    <property type="entry name" value="alpha-galactosidase from lactobacil brevis"/>
    <property type="match status" value="1"/>
</dbReference>
<protein>
    <recommendedName>
        <fullName evidence="2 5">Alpha-galactosidase</fullName>
        <ecNumber evidence="2 5">3.2.1.22</ecNumber>
    </recommendedName>
</protein>
<dbReference type="PANTHER" id="PTHR43053">
    <property type="entry name" value="GLYCOSIDASE FAMILY 31"/>
    <property type="match status" value="1"/>
</dbReference>
<evidence type="ECO:0000256" key="5">
    <source>
        <dbReference type="PIRNR" id="PIRNR005536"/>
    </source>
</evidence>
<dbReference type="Gene3D" id="2.60.40.1180">
    <property type="entry name" value="Golgi alpha-mannosidase II"/>
    <property type="match status" value="1"/>
</dbReference>
<accession>A0A7W3IV40</accession>
<evidence type="ECO:0000256" key="7">
    <source>
        <dbReference type="PIRSR" id="PIRSR005536-2"/>
    </source>
</evidence>
<dbReference type="Pfam" id="PF16874">
    <property type="entry name" value="Glyco_hydro_36C"/>
    <property type="match status" value="1"/>
</dbReference>
<feature type="binding site" evidence="7">
    <location>
        <begin position="471"/>
        <end position="475"/>
    </location>
    <ligand>
        <name>substrate</name>
    </ligand>
</feature>
<feature type="domain" description="Glycosyl hydrolase family 36 C-terminal" evidence="8">
    <location>
        <begin position="643"/>
        <end position="730"/>
    </location>
</feature>
<name>A0A7W3IV40_9ACTN</name>
<feature type="binding site" evidence="7">
    <location>
        <position position="198"/>
    </location>
    <ligand>
        <name>substrate</name>
    </ligand>
</feature>